<dbReference type="Pfam" id="PF00364">
    <property type="entry name" value="Biotin_lipoyl"/>
    <property type="match status" value="1"/>
</dbReference>
<dbReference type="PANTHER" id="PTHR23151:SF82">
    <property type="entry name" value="PYRUVATE DEHYDROGENASE COMPLEX PROTEIN X COMPONENT, MITOCHONDRIAL"/>
    <property type="match status" value="1"/>
</dbReference>
<dbReference type="InterPro" id="IPR000089">
    <property type="entry name" value="Biotin_lipoyl"/>
</dbReference>
<evidence type="ECO:0000256" key="2">
    <source>
        <dbReference type="ARBA" id="ARBA00022823"/>
    </source>
</evidence>
<comment type="similarity">
    <text evidence="1">Belongs to the 2-oxoacid dehydrogenase family.</text>
</comment>
<protein>
    <recommendedName>
        <fullName evidence="9">Dihydrolipoamide acetyltransferase component of pyruvate dehydrogenase complex</fullName>
    </recommendedName>
</protein>
<reference evidence="7 8" key="3">
    <citation type="journal article" date="2015" name="Genome Announc.">
        <title>Draft Genome Sequence of the Archiascomycetous Yeast Saitoella complicata.</title>
        <authorList>
            <person name="Yamauchi K."/>
            <person name="Kondo S."/>
            <person name="Hamamoto M."/>
            <person name="Takahashi Y."/>
            <person name="Ogura Y."/>
            <person name="Hayashi T."/>
            <person name="Nishida H."/>
        </authorList>
    </citation>
    <scope>NUCLEOTIDE SEQUENCE [LARGE SCALE GENOMIC DNA]</scope>
    <source>
        <strain evidence="7 8">NRRL Y-17804</strain>
    </source>
</reference>
<evidence type="ECO:0000259" key="6">
    <source>
        <dbReference type="PROSITE" id="PS51826"/>
    </source>
</evidence>
<dbReference type="Proteomes" id="UP000033140">
    <property type="component" value="Unassembled WGS sequence"/>
</dbReference>
<evidence type="ECO:0000313" key="7">
    <source>
        <dbReference type="EMBL" id="GAO47979.1"/>
    </source>
</evidence>
<comment type="caution">
    <text evidence="7">The sequence shown here is derived from an EMBL/GenBank/DDBJ whole genome shotgun (WGS) entry which is preliminary data.</text>
</comment>
<feature type="region of interest" description="Disordered" evidence="4">
    <location>
        <begin position="124"/>
        <end position="173"/>
    </location>
</feature>
<evidence type="ECO:0000259" key="5">
    <source>
        <dbReference type="PROSITE" id="PS50968"/>
    </source>
</evidence>
<dbReference type="SUPFAM" id="SSF51230">
    <property type="entry name" value="Single hybrid motif"/>
    <property type="match status" value="1"/>
</dbReference>
<evidence type="ECO:0000256" key="4">
    <source>
        <dbReference type="SAM" id="MobiDB-lite"/>
    </source>
</evidence>
<accession>A0A0E9NDR5</accession>
<dbReference type="CDD" id="cd06849">
    <property type="entry name" value="lipoyl_domain"/>
    <property type="match status" value="1"/>
</dbReference>
<dbReference type="AlphaFoldDB" id="A0A0E9NDR5"/>
<organism evidence="7 8">
    <name type="scientific">Saitoella complicata (strain BCRC 22490 / CBS 7301 / JCM 7358 / NBRC 10748 / NRRL Y-17804)</name>
    <dbReference type="NCBI Taxonomy" id="698492"/>
    <lineage>
        <taxon>Eukaryota</taxon>
        <taxon>Fungi</taxon>
        <taxon>Dikarya</taxon>
        <taxon>Ascomycota</taxon>
        <taxon>Taphrinomycotina</taxon>
        <taxon>Taphrinomycotina incertae sedis</taxon>
        <taxon>Saitoella</taxon>
    </lineage>
</organism>
<dbReference type="PANTHER" id="PTHR23151">
    <property type="entry name" value="DIHYDROLIPOAMIDE ACETYL/SUCCINYL-TRANSFERASE-RELATED"/>
    <property type="match status" value="1"/>
</dbReference>
<dbReference type="PROSITE" id="PS00189">
    <property type="entry name" value="LIPOYL"/>
    <property type="match status" value="1"/>
</dbReference>
<dbReference type="FunFam" id="2.40.50.100:FF:000010">
    <property type="entry name" value="Acetyltransferase component of pyruvate dehydrogenase complex"/>
    <property type="match status" value="1"/>
</dbReference>
<dbReference type="Gene3D" id="4.10.320.10">
    <property type="entry name" value="E3-binding domain"/>
    <property type="match status" value="1"/>
</dbReference>
<dbReference type="STRING" id="698492.A0A0E9NDR5"/>
<dbReference type="PROSITE" id="PS50968">
    <property type="entry name" value="BIOTINYL_LIPOYL"/>
    <property type="match status" value="1"/>
</dbReference>
<reference evidence="7 8" key="1">
    <citation type="journal article" date="2011" name="J. Gen. Appl. Microbiol.">
        <title>Draft genome sequencing of the enigmatic yeast Saitoella complicata.</title>
        <authorList>
            <person name="Nishida H."/>
            <person name="Hamamoto M."/>
            <person name="Sugiyama J."/>
        </authorList>
    </citation>
    <scope>NUCLEOTIDE SEQUENCE [LARGE SCALE GENOMIC DNA]</scope>
    <source>
        <strain evidence="7 8">NRRL Y-17804</strain>
    </source>
</reference>
<dbReference type="SUPFAM" id="SSF47005">
    <property type="entry name" value="Peripheral subunit-binding domain of 2-oxo acid dehydrogenase complex"/>
    <property type="match status" value="1"/>
</dbReference>
<dbReference type="PROSITE" id="PS51826">
    <property type="entry name" value="PSBD"/>
    <property type="match status" value="1"/>
</dbReference>
<dbReference type="InterPro" id="IPR004167">
    <property type="entry name" value="PSBD"/>
</dbReference>
<evidence type="ECO:0000256" key="3">
    <source>
        <dbReference type="ARBA" id="ARBA00022946"/>
    </source>
</evidence>
<evidence type="ECO:0008006" key="9">
    <source>
        <dbReference type="Google" id="ProtNLM"/>
    </source>
</evidence>
<dbReference type="InterPro" id="IPR003016">
    <property type="entry name" value="2-oxoA_DH_lipoyl-BS"/>
</dbReference>
<reference evidence="7 8" key="2">
    <citation type="journal article" date="2014" name="J. Gen. Appl. Microbiol.">
        <title>The early diverging ascomycetous budding yeast Saitoella complicata has three histone deacetylases belonging to the Clr6, Hos2, and Rpd3 lineages.</title>
        <authorList>
            <person name="Nishida H."/>
            <person name="Matsumoto T."/>
            <person name="Kondo S."/>
            <person name="Hamamoto M."/>
            <person name="Yoshikawa H."/>
        </authorList>
    </citation>
    <scope>NUCLEOTIDE SEQUENCE [LARGE SCALE GENOMIC DNA]</scope>
    <source>
        <strain evidence="7 8">NRRL Y-17804</strain>
    </source>
</reference>
<feature type="domain" description="Peripheral subunit-binding (PSBD)" evidence="6">
    <location>
        <begin position="171"/>
        <end position="210"/>
    </location>
</feature>
<gene>
    <name evidence="7" type="ORF">G7K_2170-t1</name>
</gene>
<feature type="compositionally biased region" description="Basic and acidic residues" evidence="4">
    <location>
        <begin position="130"/>
        <end position="154"/>
    </location>
</feature>
<dbReference type="GO" id="GO:0006086">
    <property type="term" value="P:pyruvate decarboxylation to acetyl-CoA"/>
    <property type="evidence" value="ECO:0007669"/>
    <property type="project" value="InterPro"/>
</dbReference>
<keyword evidence="3" id="KW-0809">Transit peptide</keyword>
<dbReference type="EMBL" id="BACD03000012">
    <property type="protein sequence ID" value="GAO47979.1"/>
    <property type="molecule type" value="Genomic_DNA"/>
</dbReference>
<dbReference type="Gene3D" id="2.40.50.100">
    <property type="match status" value="1"/>
</dbReference>
<name>A0A0E9NDR5_SAICN</name>
<dbReference type="InterPro" id="IPR036625">
    <property type="entry name" value="E3-bd_dom_sf"/>
</dbReference>
<sequence length="475" mass="49853">MLNGARVAVSLRRNAALAASRGFQSSRSAAAASNFKMPAMSPTMTEGTVASWKLKEGDGFAAGDVILEIETDKAQMDVEAQEDGILAKIFINNGTAGVKVGTRIAVLAEPGDDLATLEIPADDAAVAAPEPKEELKEAKKEQDKDAKASAKQETKNPVTPETEDAPRTSTPLSPAVMGLLHKYHLEDAVNSIKATGPRGRLLKGDILAHLGKIEKDASKNLKESLAKLEKMDLSNVVKAEKQPTKEAAPKEEGKKVKVADVVVPEVKPPTVVDTAIIFDKLIALQQNLQAQLAVSVPINSFVEKAAAKALKDVPTFALPKRSAADEIFDELVGVKSTRPTTTFTSTPSPTFSPILAGLATASPASALAANSTPFGGAVSIGAVPLPANTIIDFKPVLPTAAKYTTTSSSVPVDIIDILAGNSAPVQIAPKAPTVLGANVIKAQLELNEEKVCKNSAKAYLGRLKAYVENPEQLLL</sequence>
<keyword evidence="2" id="KW-0450">Lipoyl</keyword>
<proteinExistence type="inferred from homology"/>
<dbReference type="GO" id="GO:0004742">
    <property type="term" value="F:dihydrolipoyllysine-residue acetyltransferase activity"/>
    <property type="evidence" value="ECO:0007669"/>
    <property type="project" value="TreeGrafter"/>
</dbReference>
<keyword evidence="8" id="KW-1185">Reference proteome</keyword>
<evidence type="ECO:0000313" key="8">
    <source>
        <dbReference type="Proteomes" id="UP000033140"/>
    </source>
</evidence>
<evidence type="ECO:0000256" key="1">
    <source>
        <dbReference type="ARBA" id="ARBA00007317"/>
    </source>
</evidence>
<dbReference type="InterPro" id="IPR045257">
    <property type="entry name" value="E2/Pdx1"/>
</dbReference>
<dbReference type="InterPro" id="IPR011053">
    <property type="entry name" value="Single_hybrid_motif"/>
</dbReference>
<feature type="domain" description="Lipoyl-binding" evidence="5">
    <location>
        <begin position="32"/>
        <end position="108"/>
    </location>
</feature>
<dbReference type="OMA" id="NTIYSTC"/>
<dbReference type="GO" id="GO:0045254">
    <property type="term" value="C:pyruvate dehydrogenase complex"/>
    <property type="evidence" value="ECO:0007669"/>
    <property type="project" value="InterPro"/>
</dbReference>